<comment type="caution">
    <text evidence="3">The sequence shown here is derived from an EMBL/GenBank/DDBJ whole genome shotgun (WGS) entry which is preliminary data.</text>
</comment>
<evidence type="ECO:0000313" key="4">
    <source>
        <dbReference type="Proteomes" id="UP000822688"/>
    </source>
</evidence>
<protein>
    <recommendedName>
        <fullName evidence="2">Elongation factor 1 beta central acidic region eukaryote domain-containing protein</fullName>
    </recommendedName>
</protein>
<feature type="domain" description="Elongation factor 1 beta central acidic region eukaryote" evidence="2">
    <location>
        <begin position="417"/>
        <end position="446"/>
    </location>
</feature>
<sequence>MGEEKRHEMMETLFGAESEDSDDEVEPVRQVVSDQASDRSDKEGSYDGEDGDGDAEVEVDGEAESEGEKGESDAERGASDEEERAESDRESEGGRDVEIESEGEREEVEVSASGSERSHRAQPVEDYEDEEIEEVQEEVRGQSEGEEDEQQDDEPGQKFEVAEARDVFGESDEEEDQEAEQEPEQEVEDRRSPEESLQGSPERARSDDEGSEGDAARAEEVVGDEDRERSERSESDDERYIEQKPEKPMGPPIELQIPLRPPPGMPDHLNIVRTSNIMSIDMKPFDPKTYEAQEPFTTEVEGQKQHIRLEENVVRWRRVHNRDGSESIESNARFVKWSDGSMQLLLGGEVLDLSVQNAAQDQSHLFIRHPKTTLQSQGQVLRKMRFMPSSLTSKSHRLLTAKVDAKHKKVFKVKAVITETDPEKEKHEKEKQAQERIRNKEDLAKKQERFSRKYEPPKPRVIERERGLSPGYLEDALEEEDEIDPHDRRSRRYQDQLEQEQRAERRLIHSKRQAPARPPPSKPASRRAPPKDDFLDDDMSDSDREPSPQESDHNDDLVGGAWEEDDEEEEEEEERRPSSRGKAVEREVSTLLLPLPYQQSTLRFCD</sequence>
<feature type="domain" description="Elongation factor 1 beta central acidic region eukaryote" evidence="2">
    <location>
        <begin position="221"/>
        <end position="247"/>
    </location>
</feature>
<feature type="compositionally biased region" description="Acidic residues" evidence="1">
    <location>
        <begin position="99"/>
        <end position="109"/>
    </location>
</feature>
<dbReference type="GO" id="GO:0006368">
    <property type="term" value="P:transcription elongation by RNA polymerase II"/>
    <property type="evidence" value="ECO:0007669"/>
    <property type="project" value="InterPro"/>
</dbReference>
<dbReference type="Proteomes" id="UP000822688">
    <property type="component" value="Chromosome 2"/>
</dbReference>
<name>A0A8T0IW12_CERPU</name>
<dbReference type="EMBL" id="CM026422">
    <property type="protein sequence ID" value="KAG0586868.1"/>
    <property type="molecule type" value="Genomic_DNA"/>
</dbReference>
<dbReference type="GO" id="GO:0032968">
    <property type="term" value="P:positive regulation of transcription elongation by RNA polymerase II"/>
    <property type="evidence" value="ECO:0007669"/>
    <property type="project" value="TreeGrafter"/>
</dbReference>
<dbReference type="GO" id="GO:1990269">
    <property type="term" value="F:RNA polymerase II C-terminal domain phosphoserine binding"/>
    <property type="evidence" value="ECO:0007669"/>
    <property type="project" value="TreeGrafter"/>
</dbReference>
<dbReference type="InterPro" id="IPR018940">
    <property type="entry name" value="EF-1_beta_acid_region_euk"/>
</dbReference>
<evidence type="ECO:0000313" key="3">
    <source>
        <dbReference type="EMBL" id="KAG0586868.1"/>
    </source>
</evidence>
<feature type="compositionally biased region" description="Basic and acidic residues" evidence="1">
    <location>
        <begin position="66"/>
        <end position="79"/>
    </location>
</feature>
<feature type="compositionally biased region" description="Acidic residues" evidence="1">
    <location>
        <begin position="46"/>
        <end position="65"/>
    </location>
</feature>
<dbReference type="PANTHER" id="PTHR23146">
    <property type="entry name" value="LEO1 PROTEIN"/>
    <property type="match status" value="1"/>
</dbReference>
<feature type="compositionally biased region" description="Basic and acidic residues" evidence="1">
    <location>
        <begin position="155"/>
        <end position="168"/>
    </location>
</feature>
<feature type="compositionally biased region" description="Basic and acidic residues" evidence="1">
    <location>
        <begin position="1"/>
        <end position="10"/>
    </location>
</feature>
<organism evidence="3 4">
    <name type="scientific">Ceratodon purpureus</name>
    <name type="common">Fire moss</name>
    <name type="synonym">Dicranum purpureum</name>
    <dbReference type="NCBI Taxonomy" id="3225"/>
    <lineage>
        <taxon>Eukaryota</taxon>
        <taxon>Viridiplantae</taxon>
        <taxon>Streptophyta</taxon>
        <taxon>Embryophyta</taxon>
        <taxon>Bryophyta</taxon>
        <taxon>Bryophytina</taxon>
        <taxon>Bryopsida</taxon>
        <taxon>Dicranidae</taxon>
        <taxon>Pseudoditrichales</taxon>
        <taxon>Ditrichaceae</taxon>
        <taxon>Ceratodon</taxon>
    </lineage>
</organism>
<gene>
    <name evidence="3" type="ORF">KC19_2G123400</name>
</gene>
<evidence type="ECO:0000259" key="2">
    <source>
        <dbReference type="SMART" id="SM01182"/>
    </source>
</evidence>
<feature type="compositionally biased region" description="Basic and acidic residues" evidence="1">
    <location>
        <begin position="492"/>
        <end position="507"/>
    </location>
</feature>
<feature type="compositionally biased region" description="Basic and acidic residues" evidence="1">
    <location>
        <begin position="36"/>
        <end position="45"/>
    </location>
</feature>
<keyword evidence="4" id="KW-1185">Reference proteome</keyword>
<feature type="compositionally biased region" description="Acidic residues" evidence="1">
    <location>
        <begin position="475"/>
        <end position="484"/>
    </location>
</feature>
<feature type="compositionally biased region" description="Basic and acidic residues" evidence="1">
    <location>
        <begin position="541"/>
        <end position="556"/>
    </location>
</feature>
<feature type="domain" description="Elongation factor 1 beta central acidic region eukaryote" evidence="2">
    <location>
        <begin position="561"/>
        <end position="588"/>
    </location>
</feature>
<dbReference type="PANTHER" id="PTHR23146:SF0">
    <property type="entry name" value="RNA POLYMERASE-ASSOCIATED PROTEIN LEO1"/>
    <property type="match status" value="1"/>
</dbReference>
<feature type="compositionally biased region" description="Acidic residues" evidence="1">
    <location>
        <begin position="125"/>
        <end position="136"/>
    </location>
</feature>
<feature type="compositionally biased region" description="Basic and acidic residues" evidence="1">
    <location>
        <begin position="421"/>
        <end position="467"/>
    </location>
</feature>
<feature type="region of interest" description="Disordered" evidence="1">
    <location>
        <begin position="421"/>
        <end position="589"/>
    </location>
</feature>
<dbReference type="InterPro" id="IPR007149">
    <property type="entry name" value="Leo1"/>
</dbReference>
<feature type="domain" description="Elongation factor 1 beta central acidic region eukaryote" evidence="2">
    <location>
        <begin position="13"/>
        <end position="40"/>
    </location>
</feature>
<dbReference type="GO" id="GO:0016593">
    <property type="term" value="C:Cdc73/Paf1 complex"/>
    <property type="evidence" value="ECO:0007669"/>
    <property type="project" value="InterPro"/>
</dbReference>
<feature type="compositionally biased region" description="Acidic residues" evidence="1">
    <location>
        <begin position="562"/>
        <end position="573"/>
    </location>
</feature>
<dbReference type="Pfam" id="PF04004">
    <property type="entry name" value="Leo1"/>
    <property type="match status" value="1"/>
</dbReference>
<dbReference type="SMART" id="SM01182">
    <property type="entry name" value="EF-1_beta_acid"/>
    <property type="match status" value="5"/>
</dbReference>
<feature type="compositionally biased region" description="Acidic residues" evidence="1">
    <location>
        <begin position="169"/>
        <end position="187"/>
    </location>
</feature>
<evidence type="ECO:0000256" key="1">
    <source>
        <dbReference type="SAM" id="MobiDB-lite"/>
    </source>
</evidence>
<accession>A0A8T0IW12</accession>
<proteinExistence type="predicted"/>
<feature type="region of interest" description="Disordered" evidence="1">
    <location>
        <begin position="1"/>
        <end position="255"/>
    </location>
</feature>
<feature type="compositionally biased region" description="Basic and acidic residues" evidence="1">
    <location>
        <begin position="202"/>
        <end position="247"/>
    </location>
</feature>
<reference evidence="3" key="1">
    <citation type="submission" date="2020-06" db="EMBL/GenBank/DDBJ databases">
        <title>WGS assembly of Ceratodon purpureus strain R40.</title>
        <authorList>
            <person name="Carey S.B."/>
            <person name="Jenkins J."/>
            <person name="Shu S."/>
            <person name="Lovell J.T."/>
            <person name="Sreedasyam A."/>
            <person name="Maumus F."/>
            <person name="Tiley G.P."/>
            <person name="Fernandez-Pozo N."/>
            <person name="Barry K."/>
            <person name="Chen C."/>
            <person name="Wang M."/>
            <person name="Lipzen A."/>
            <person name="Daum C."/>
            <person name="Saski C.A."/>
            <person name="Payton A.C."/>
            <person name="Mcbreen J.C."/>
            <person name="Conrad R.E."/>
            <person name="Kollar L.M."/>
            <person name="Olsson S."/>
            <person name="Huttunen S."/>
            <person name="Landis J.B."/>
            <person name="Wickett N.J."/>
            <person name="Johnson M.G."/>
            <person name="Rensing S.A."/>
            <person name="Grimwood J."/>
            <person name="Schmutz J."/>
            <person name="Mcdaniel S.F."/>
        </authorList>
    </citation>
    <scope>NUCLEOTIDE SEQUENCE</scope>
    <source>
        <strain evidence="3">R40</strain>
    </source>
</reference>
<feature type="compositionally biased region" description="Basic and acidic residues" evidence="1">
    <location>
        <begin position="86"/>
        <end position="98"/>
    </location>
</feature>
<feature type="compositionally biased region" description="Acidic residues" evidence="1">
    <location>
        <begin position="144"/>
        <end position="154"/>
    </location>
</feature>
<feature type="compositionally biased region" description="Basic and acidic residues" evidence="1">
    <location>
        <begin position="574"/>
        <end position="588"/>
    </location>
</feature>
<dbReference type="AlphaFoldDB" id="A0A8T0IW12"/>
<feature type="domain" description="Elongation factor 1 beta central acidic region eukaryote" evidence="2">
    <location>
        <begin position="167"/>
        <end position="194"/>
    </location>
</feature>